<evidence type="ECO:0000256" key="3">
    <source>
        <dbReference type="ARBA" id="ARBA00009504"/>
    </source>
</evidence>
<dbReference type="Gene3D" id="3.30.420.60">
    <property type="entry name" value="eRF1 domain 2"/>
    <property type="match status" value="1"/>
</dbReference>
<keyword evidence="4 6" id="KW-0963">Cytoplasm</keyword>
<reference evidence="8 9" key="1">
    <citation type="submission" date="2023-10" db="EMBL/GenBank/DDBJ databases">
        <title>Comparative genomics analysis reveals potential genetic determinants of host preference in Cryptosporidium xiaoi.</title>
        <authorList>
            <person name="Xiao L."/>
            <person name="Li J."/>
        </authorList>
    </citation>
    <scope>NUCLEOTIDE SEQUENCE [LARGE SCALE GENOMIC DNA]</scope>
    <source>
        <strain evidence="8 9">52996</strain>
    </source>
</reference>
<evidence type="ECO:0000313" key="8">
    <source>
        <dbReference type="EMBL" id="KAK6590231.1"/>
    </source>
</evidence>
<dbReference type="InterPro" id="IPR038069">
    <property type="entry name" value="Pelota/DOM34_N"/>
</dbReference>
<dbReference type="InterPro" id="IPR004405">
    <property type="entry name" value="TF_pelota"/>
</dbReference>
<name>A0AAV9XZY1_9CRYT</name>
<dbReference type="Gene3D" id="3.30.1330.30">
    <property type="match status" value="1"/>
</dbReference>
<dbReference type="Proteomes" id="UP001311799">
    <property type="component" value="Unassembled WGS sequence"/>
</dbReference>
<dbReference type="GO" id="GO:0032790">
    <property type="term" value="P:ribosome disassembly"/>
    <property type="evidence" value="ECO:0007669"/>
    <property type="project" value="TreeGrafter"/>
</dbReference>
<protein>
    <recommendedName>
        <fullName evidence="6">Protein pelota homolog</fullName>
    </recommendedName>
</protein>
<dbReference type="Pfam" id="PF26356">
    <property type="entry name" value="Pelota_N"/>
    <property type="match status" value="1"/>
</dbReference>
<evidence type="ECO:0000256" key="4">
    <source>
        <dbReference type="ARBA" id="ARBA00022490"/>
    </source>
</evidence>
<keyword evidence="5 6" id="KW-0479">Metal-binding</keyword>
<proteinExistence type="inferred from homology"/>
<dbReference type="GO" id="GO:0005737">
    <property type="term" value="C:cytoplasm"/>
    <property type="evidence" value="ECO:0007669"/>
    <property type="project" value="UniProtKB-SubCell"/>
</dbReference>
<comment type="cofactor">
    <cofactor evidence="1 6">
        <name>a divalent metal cation</name>
        <dbReference type="ChEBI" id="CHEBI:60240"/>
    </cofactor>
</comment>
<feature type="domain" description="eRF1/Pelota-like N-terminal" evidence="7">
    <location>
        <begin position="1"/>
        <end position="129"/>
    </location>
</feature>
<evidence type="ECO:0000313" key="9">
    <source>
        <dbReference type="Proteomes" id="UP001311799"/>
    </source>
</evidence>
<evidence type="ECO:0000256" key="1">
    <source>
        <dbReference type="ARBA" id="ARBA00001968"/>
    </source>
</evidence>
<dbReference type="InterPro" id="IPR005141">
    <property type="entry name" value="eRF1_2"/>
</dbReference>
<dbReference type="PANTHER" id="PTHR10853:SF0">
    <property type="entry name" value="PROTEIN PELOTA HOMOLOG"/>
    <property type="match status" value="1"/>
</dbReference>
<comment type="function">
    <text evidence="6">Component of the Pelota-HBS1L complex, a complex that recognizes stalled ribosomes and triggers the No-Go Decay (NGD) pathway. In the Pelota-HBS1L complex, pelo recognizes ribosomes stalled at the 3' end of an mRNA and engages stalled ribosomes by destabilizing mRNA in the mRNA channel.</text>
</comment>
<dbReference type="InterPro" id="IPR005142">
    <property type="entry name" value="eRF1_3"/>
</dbReference>
<dbReference type="SUPFAM" id="SSF55315">
    <property type="entry name" value="L30e-like"/>
    <property type="match status" value="1"/>
</dbReference>
<dbReference type="GO" id="GO:0070651">
    <property type="term" value="P:nonfunctional rRNA decay"/>
    <property type="evidence" value="ECO:0007669"/>
    <property type="project" value="TreeGrafter"/>
</dbReference>
<comment type="similarity">
    <text evidence="3 6">Belongs to the eukaryotic release factor 1 family. Pelota subfamily.</text>
</comment>
<dbReference type="FunFam" id="2.30.30.870:FF:000001">
    <property type="entry name" value="Protein pelota homolog"/>
    <property type="match status" value="1"/>
</dbReference>
<dbReference type="SMART" id="SM01194">
    <property type="entry name" value="eRF1_1"/>
    <property type="match status" value="1"/>
</dbReference>
<dbReference type="InterPro" id="IPR058547">
    <property type="entry name" value="Pelota_N"/>
</dbReference>
<accession>A0AAV9XZY1</accession>
<dbReference type="GO" id="GO:0070966">
    <property type="term" value="P:nuclear-transcribed mRNA catabolic process, no-go decay"/>
    <property type="evidence" value="ECO:0007669"/>
    <property type="project" value="InterPro"/>
</dbReference>
<dbReference type="GO" id="GO:0071025">
    <property type="term" value="P:RNA surveillance"/>
    <property type="evidence" value="ECO:0007669"/>
    <property type="project" value="InterPro"/>
</dbReference>
<dbReference type="PANTHER" id="PTHR10853">
    <property type="entry name" value="PELOTA"/>
    <property type="match status" value="1"/>
</dbReference>
<dbReference type="NCBIfam" id="TIGR00111">
    <property type="entry name" value="pelota"/>
    <property type="match status" value="1"/>
</dbReference>
<evidence type="ECO:0000259" key="7">
    <source>
        <dbReference type="SMART" id="SM01194"/>
    </source>
</evidence>
<dbReference type="Pfam" id="PF03465">
    <property type="entry name" value="eRF1_3"/>
    <property type="match status" value="1"/>
</dbReference>
<evidence type="ECO:0000256" key="6">
    <source>
        <dbReference type="RuleBase" id="RU362019"/>
    </source>
</evidence>
<dbReference type="EMBL" id="JAWDEY010000008">
    <property type="protein sequence ID" value="KAK6590231.1"/>
    <property type="molecule type" value="Genomic_DNA"/>
</dbReference>
<dbReference type="AlphaFoldDB" id="A0AAV9XZY1"/>
<comment type="subcellular location">
    <subcellularLocation>
        <location evidence="2 6">Cytoplasm</location>
    </subcellularLocation>
</comment>
<sequence length="431" mass="49377">MLILKSKISGNGFGYVKLRIESDEDNWELYNLILSGDSIKSITQRKTYKEHTSGKVTAKIHKTLITIIVKSVEYEGVDSIRISGFNAVDNEYVKMGQHHTIELRKGSEFILYKRNWDWLMRNRLSECTKKKIGTGEDILILLIGNGTSNMFIVSPQRTSKLFSITQNIPRTNVGNAHKEGKKKFFDNITKNLLSHINVDDVDNIILGGPGFYKEDYLKHLTQVSSVDNKSISYLINRKKHIFMLAKTSSVYQSSIDEIILNHDFYEKLKDTKAYVQTKLLERFQYYLSMNSGNVCYGIKHIEIALENNAVETLLLSDRLLRTDNFSLRKKISQITETNNNMGGKISIFSSTHNSGKALDNLTGIAAILRFPLEFELGDIDDGTYNFNEQEIGIEYYTRVENDLDNFNSNTEDFRLDGDFLTRVCEETENLD</sequence>
<dbReference type="SUPFAM" id="SSF53137">
    <property type="entry name" value="Translational machinery components"/>
    <property type="match status" value="1"/>
</dbReference>
<keyword evidence="9" id="KW-1185">Reference proteome</keyword>
<comment type="caution">
    <text evidence="8">The sequence shown here is derived from an EMBL/GenBank/DDBJ whole genome shotgun (WGS) entry which is preliminary data.</text>
</comment>
<evidence type="ECO:0000256" key="2">
    <source>
        <dbReference type="ARBA" id="ARBA00004496"/>
    </source>
</evidence>
<dbReference type="Pfam" id="PF03464">
    <property type="entry name" value="eRF1_2"/>
    <property type="match status" value="1"/>
</dbReference>
<dbReference type="InterPro" id="IPR042226">
    <property type="entry name" value="eFR1_2_sf"/>
</dbReference>
<dbReference type="Gene3D" id="2.30.30.870">
    <property type="entry name" value="Pelota, domain A"/>
    <property type="match status" value="1"/>
</dbReference>
<dbReference type="InterPro" id="IPR029064">
    <property type="entry name" value="Ribosomal_eL30-like_sf"/>
</dbReference>
<gene>
    <name evidence="8" type="ORF">RS030_172573</name>
</gene>
<dbReference type="SUPFAM" id="SSF159065">
    <property type="entry name" value="Dom34/Pelota N-terminal domain-like"/>
    <property type="match status" value="1"/>
</dbReference>
<dbReference type="GO" id="GO:0070481">
    <property type="term" value="P:nuclear-transcribed mRNA catabolic process, non-stop decay"/>
    <property type="evidence" value="ECO:0007669"/>
    <property type="project" value="InterPro"/>
</dbReference>
<organism evidence="8 9">
    <name type="scientific">Cryptosporidium xiaoi</name>
    <dbReference type="NCBI Taxonomy" id="659607"/>
    <lineage>
        <taxon>Eukaryota</taxon>
        <taxon>Sar</taxon>
        <taxon>Alveolata</taxon>
        <taxon>Apicomplexa</taxon>
        <taxon>Conoidasida</taxon>
        <taxon>Coccidia</taxon>
        <taxon>Eucoccidiorida</taxon>
        <taxon>Eimeriorina</taxon>
        <taxon>Cryptosporidiidae</taxon>
        <taxon>Cryptosporidium</taxon>
    </lineage>
</organism>
<dbReference type="InterPro" id="IPR005140">
    <property type="entry name" value="eRF1_Pelota-like_N"/>
</dbReference>
<evidence type="ECO:0000256" key="5">
    <source>
        <dbReference type="ARBA" id="ARBA00022723"/>
    </source>
</evidence>
<dbReference type="GO" id="GO:0046872">
    <property type="term" value="F:metal ion binding"/>
    <property type="evidence" value="ECO:0007669"/>
    <property type="project" value="UniProtKB-KW"/>
</dbReference>